<evidence type="ECO:0000256" key="1">
    <source>
        <dbReference type="ARBA" id="ARBA00004651"/>
    </source>
</evidence>
<dbReference type="Pfam" id="PF00482">
    <property type="entry name" value="T2SSF"/>
    <property type="match status" value="1"/>
</dbReference>
<gene>
    <name evidence="8" type="ORF">M2350_002389</name>
</gene>
<evidence type="ECO:0000256" key="4">
    <source>
        <dbReference type="ARBA" id="ARBA00022989"/>
    </source>
</evidence>
<sequence length="324" mass="36127">MTGLVIVFGLWFLALTLAGIGIFQEIRARQLRERISRMVRARVLEEEQTLLAEIEDEETKMSLPFRLFRTFVLPLVQQFSRLVPQAGASLKVTEELLAMAGYPLGLMPSDLMGLRLLLTLVGSFLGAFLPILLAFKIPGILTTTNIVISVSICSIVGFLGPIFWLRKVANRRRRQILRQLPDMLDLITLSIEAGLAFDGAVHEATRRFKGPLSDELKRAMKEVTLGKPRSQALRDMAERLKLEDISLLVSAVHQAETLGSPLAEALKALATELRKKRLRMIREQIAKLPVKLIFPLVLFIFPTLFIVILGPAIVQLSRTGLGGE</sequence>
<dbReference type="PANTHER" id="PTHR35007:SF2">
    <property type="entry name" value="PILUS ASSEMBLE PROTEIN"/>
    <property type="match status" value="1"/>
</dbReference>
<reference evidence="8 9" key="1">
    <citation type="submission" date="2022-08" db="EMBL/GenBank/DDBJ databases">
        <title>Bacterial and archaeal communities from various locations to study Microbial Dark Matter (Phase II).</title>
        <authorList>
            <person name="Stepanauskas R."/>
        </authorList>
    </citation>
    <scope>NUCLEOTIDE SEQUENCE [LARGE SCALE GENOMIC DNA]</scope>
    <source>
        <strain evidence="8 9">PD1</strain>
    </source>
</reference>
<accession>A0ABT2EPT7</accession>
<proteinExistence type="predicted"/>
<evidence type="ECO:0000256" key="3">
    <source>
        <dbReference type="ARBA" id="ARBA00022692"/>
    </source>
</evidence>
<feature type="transmembrane region" description="Helical" evidence="6">
    <location>
        <begin position="116"/>
        <end position="134"/>
    </location>
</feature>
<feature type="transmembrane region" description="Helical" evidence="6">
    <location>
        <begin position="292"/>
        <end position="314"/>
    </location>
</feature>
<evidence type="ECO:0000259" key="7">
    <source>
        <dbReference type="Pfam" id="PF00482"/>
    </source>
</evidence>
<organism evidence="8 9">
    <name type="scientific">Candidatus Fervidibacter sacchari</name>
    <dbReference type="NCBI Taxonomy" id="1448929"/>
    <lineage>
        <taxon>Bacteria</taxon>
        <taxon>Candidatus Fervidibacterota</taxon>
        <taxon>Candidatus Fervidibacter</taxon>
    </lineage>
</organism>
<dbReference type="InterPro" id="IPR018076">
    <property type="entry name" value="T2SS_GspF_dom"/>
</dbReference>
<dbReference type="PANTHER" id="PTHR35007">
    <property type="entry name" value="INTEGRAL MEMBRANE PROTEIN-RELATED"/>
    <property type="match status" value="1"/>
</dbReference>
<evidence type="ECO:0000256" key="6">
    <source>
        <dbReference type="SAM" id="Phobius"/>
    </source>
</evidence>
<keyword evidence="9" id="KW-1185">Reference proteome</keyword>
<dbReference type="EMBL" id="JANUCP010000004">
    <property type="protein sequence ID" value="MCS3919972.1"/>
    <property type="molecule type" value="Genomic_DNA"/>
</dbReference>
<comment type="caution">
    <text evidence="8">The sequence shown here is derived from an EMBL/GenBank/DDBJ whole genome shotgun (WGS) entry which is preliminary data.</text>
</comment>
<comment type="subcellular location">
    <subcellularLocation>
        <location evidence="1">Cell membrane</location>
        <topology evidence="1">Multi-pass membrane protein</topology>
    </subcellularLocation>
</comment>
<name>A0ABT2EPT7_9BACT</name>
<feature type="transmembrane region" description="Helical" evidence="6">
    <location>
        <begin position="146"/>
        <end position="165"/>
    </location>
</feature>
<evidence type="ECO:0000313" key="9">
    <source>
        <dbReference type="Proteomes" id="UP001204798"/>
    </source>
</evidence>
<evidence type="ECO:0000256" key="2">
    <source>
        <dbReference type="ARBA" id="ARBA00022475"/>
    </source>
</evidence>
<evidence type="ECO:0000256" key="5">
    <source>
        <dbReference type="ARBA" id="ARBA00023136"/>
    </source>
</evidence>
<keyword evidence="4 6" id="KW-1133">Transmembrane helix</keyword>
<evidence type="ECO:0000313" key="8">
    <source>
        <dbReference type="EMBL" id="MCS3919972.1"/>
    </source>
</evidence>
<keyword evidence="3 6" id="KW-0812">Transmembrane</keyword>
<protein>
    <submittedName>
        <fullName evidence="8">Tight adherence protein C</fullName>
    </submittedName>
</protein>
<dbReference type="RefSeq" id="WP_259096980.1">
    <property type="nucleotide sequence ID" value="NZ_CP130454.1"/>
</dbReference>
<keyword evidence="2" id="KW-1003">Cell membrane</keyword>
<keyword evidence="5 6" id="KW-0472">Membrane</keyword>
<dbReference type="Proteomes" id="UP001204798">
    <property type="component" value="Unassembled WGS sequence"/>
</dbReference>
<feature type="transmembrane region" description="Helical" evidence="6">
    <location>
        <begin position="6"/>
        <end position="24"/>
    </location>
</feature>
<feature type="domain" description="Type II secretion system protein GspF" evidence="7">
    <location>
        <begin position="184"/>
        <end position="309"/>
    </location>
</feature>